<evidence type="ECO:0000256" key="3">
    <source>
        <dbReference type="ARBA" id="ARBA00022989"/>
    </source>
</evidence>
<evidence type="ECO:0000256" key="2">
    <source>
        <dbReference type="ARBA" id="ARBA00022692"/>
    </source>
</evidence>
<dbReference type="PANTHER" id="PTHR31851">
    <property type="entry name" value="FE(2+)/MN(2+) TRANSPORTER PCL1"/>
    <property type="match status" value="1"/>
</dbReference>
<protein>
    <submittedName>
        <fullName evidence="6">VIT family protein</fullName>
    </submittedName>
</protein>
<evidence type="ECO:0000256" key="1">
    <source>
        <dbReference type="ARBA" id="ARBA00004127"/>
    </source>
</evidence>
<feature type="transmembrane region" description="Helical" evidence="5">
    <location>
        <begin position="165"/>
        <end position="184"/>
    </location>
</feature>
<keyword evidence="4 5" id="KW-0472">Membrane</keyword>
<dbReference type="RefSeq" id="WP_133442561.1">
    <property type="nucleotide sequence ID" value="NZ_CP034726.1"/>
</dbReference>
<keyword evidence="7" id="KW-1185">Reference proteome</keyword>
<comment type="subcellular location">
    <subcellularLocation>
        <location evidence="1">Endomembrane system</location>
        <topology evidence="1">Multi-pass membrane protein</topology>
    </subcellularLocation>
</comment>
<dbReference type="AlphaFoldDB" id="A0A4P6ZMG9"/>
<feature type="transmembrane region" description="Helical" evidence="5">
    <location>
        <begin position="137"/>
        <end position="159"/>
    </location>
</feature>
<dbReference type="GO" id="GO:0030026">
    <property type="term" value="P:intracellular manganese ion homeostasis"/>
    <property type="evidence" value="ECO:0007669"/>
    <property type="project" value="InterPro"/>
</dbReference>
<reference evidence="7" key="1">
    <citation type="submission" date="2018-12" db="EMBL/GenBank/DDBJ databases">
        <title>A new species of lactobacillus.</title>
        <authorList>
            <person name="Jian Y."/>
            <person name="Xin L."/>
            <person name="Hong Z.J."/>
            <person name="Ming L.Z."/>
            <person name="Hong X.Z."/>
        </authorList>
    </citation>
    <scope>NUCLEOTIDE SEQUENCE [LARGE SCALE GENOMIC DNA]</scope>
    <source>
        <strain evidence="7">HSLZ-75</strain>
    </source>
</reference>
<organism evidence="6 7">
    <name type="scientific">Acetilactobacillus jinshanensis</name>
    <dbReference type="NCBI Taxonomy" id="1720083"/>
    <lineage>
        <taxon>Bacteria</taxon>
        <taxon>Bacillati</taxon>
        <taxon>Bacillota</taxon>
        <taxon>Bacilli</taxon>
        <taxon>Lactobacillales</taxon>
        <taxon>Lactobacillaceae</taxon>
        <taxon>Acetilactobacillus</taxon>
    </lineage>
</organism>
<dbReference type="GO" id="GO:0005384">
    <property type="term" value="F:manganese ion transmembrane transporter activity"/>
    <property type="evidence" value="ECO:0007669"/>
    <property type="project" value="InterPro"/>
</dbReference>
<evidence type="ECO:0000313" key="6">
    <source>
        <dbReference type="EMBL" id="QBP19004.1"/>
    </source>
</evidence>
<proteinExistence type="predicted"/>
<feature type="transmembrane region" description="Helical" evidence="5">
    <location>
        <begin position="12"/>
        <end position="31"/>
    </location>
</feature>
<dbReference type="OrthoDB" id="188924at2"/>
<keyword evidence="3 5" id="KW-1133">Transmembrane helix</keyword>
<dbReference type="InterPro" id="IPR008217">
    <property type="entry name" value="Ccc1_fam"/>
</dbReference>
<evidence type="ECO:0000256" key="4">
    <source>
        <dbReference type="ARBA" id="ARBA00023136"/>
    </source>
</evidence>
<feature type="transmembrane region" description="Helical" evidence="5">
    <location>
        <begin position="196"/>
        <end position="214"/>
    </location>
</feature>
<accession>A0A4P6ZMG9</accession>
<evidence type="ECO:0000313" key="7">
    <source>
        <dbReference type="Proteomes" id="UP000294321"/>
    </source>
</evidence>
<dbReference type="GO" id="GO:0012505">
    <property type="term" value="C:endomembrane system"/>
    <property type="evidence" value="ECO:0007669"/>
    <property type="project" value="UniProtKB-SubCell"/>
</dbReference>
<gene>
    <name evidence="6" type="ORF">ELX58_02895</name>
</gene>
<dbReference type="Proteomes" id="UP000294321">
    <property type="component" value="Chromosome"/>
</dbReference>
<dbReference type="Pfam" id="PF01988">
    <property type="entry name" value="VIT1"/>
    <property type="match status" value="1"/>
</dbReference>
<keyword evidence="2 5" id="KW-0812">Transmembrane</keyword>
<dbReference type="EMBL" id="CP034726">
    <property type="protein sequence ID" value="QBP19004.1"/>
    <property type="molecule type" value="Genomic_DNA"/>
</dbReference>
<dbReference type="KEGG" id="lji:ELX58_02895"/>
<name>A0A4P6ZMG9_9LACO</name>
<dbReference type="CDD" id="cd02432">
    <property type="entry name" value="Nodulin-21_like_1"/>
    <property type="match status" value="1"/>
</dbReference>
<evidence type="ECO:0000256" key="5">
    <source>
        <dbReference type="SAM" id="Phobius"/>
    </source>
</evidence>
<sequence>MNEKLNTLRAGVLGSNDGILTVVGVLFTVAIATPNQFTIFISGLADLLACAFSMSSGEYASVSSQKDAEGAAVIKEKRLMATNFKQELRTVQHYYMKRGVTQATSLAIARDLLSKRPLTTLVDIKYGLDLGHYMNPWYAAFSSLLSASIGGFFPLVAMTLSPVNIQWPVTITVVILTSALTGYLSAKLGNGLEKVAVIRNIIISIITMIIHYSLGKLLNQF</sequence>